<dbReference type="OrthoDB" id="10459080at2759"/>
<dbReference type="AlphaFoldDB" id="A0A1Y1UXZ6"/>
<evidence type="ECO:0000313" key="1">
    <source>
        <dbReference type="EMBL" id="ORX42623.1"/>
    </source>
</evidence>
<reference evidence="1 2" key="1">
    <citation type="submission" date="2016-08" db="EMBL/GenBank/DDBJ databases">
        <title>Genomes of anaerobic fungi encode conserved fungal cellulosomes for biomass hydrolysis.</title>
        <authorList>
            <consortium name="DOE Joint Genome Institute"/>
            <person name="Haitjema C.H."/>
            <person name="Gilmore S.P."/>
            <person name="Henske J.K."/>
            <person name="Solomon K.V."/>
            <person name="De Groot R."/>
            <person name="Kuo A."/>
            <person name="Mondo S.J."/>
            <person name="Salamov A.A."/>
            <person name="Labutti K."/>
            <person name="Zhao Z."/>
            <person name="Chiniquy J."/>
            <person name="Barry K."/>
            <person name="Brewer H.M."/>
            <person name="Purvine S.O."/>
            <person name="Wright A.T."/>
            <person name="Boxma B."/>
            <person name="Van Alen T."/>
            <person name="Hackstein J.H."/>
            <person name="Baker S.E."/>
            <person name="Grigoriev I.V."/>
            <person name="O'Malley M.A."/>
        </authorList>
    </citation>
    <scope>NUCLEOTIDE SEQUENCE [LARGE SCALE GENOMIC DNA]</scope>
    <source>
        <strain evidence="2">finn</strain>
    </source>
</reference>
<dbReference type="InterPro" id="IPR011050">
    <property type="entry name" value="Pectin_lyase_fold/virulence"/>
</dbReference>
<proteinExistence type="predicted"/>
<accession>A0A1Y1UXZ6</accession>
<dbReference type="EMBL" id="MCFH01000062">
    <property type="protein sequence ID" value="ORX42623.1"/>
    <property type="molecule type" value="Genomic_DNA"/>
</dbReference>
<dbReference type="SUPFAM" id="SSF51126">
    <property type="entry name" value="Pectin lyase-like"/>
    <property type="match status" value="1"/>
</dbReference>
<sequence>MEKNLDVTITLKRILYNAYTNTAYRCINLFGNVIIDDSEFYGHSSCVDTILDYNGEYYNYLSISNSYFNGMHSNKCLKIYNSALATIDSCSFENGLANVYGGGAMLTYYSNVEVKNCKFKDIYSPYYGGIFYILYPISFTADGLDIHNSTAIYGGSLSYIYSIMDYTADINFNNVNLYSSGENLNILYGGLLASITGKINLNINNFYGENLYSGGGYGLFIIEDGVSVEIKNIELRHVMGPNMGSLLVYSYENLNNPKFHITNGTFIDFYQDLSRPSSVAVALAFIMSGEQIDILLKNCVFKDLVFYNANLINTDLKSNIVLDNVYIDGYYLQREIDLIANYNESNDTSTLTMKDVTINNANLIRSLAYYISVDMLMSNVTYSNNSDGKENYNSKNEIIHILGTNNSNINIVDSIFDNLYGYYGISVSDNINLKMVNSTIKNCFFKYGVIYVS</sequence>
<keyword evidence="2" id="KW-1185">Reference proteome</keyword>
<dbReference type="Proteomes" id="UP000193719">
    <property type="component" value="Unassembled WGS sequence"/>
</dbReference>
<evidence type="ECO:0008006" key="3">
    <source>
        <dbReference type="Google" id="ProtNLM"/>
    </source>
</evidence>
<protein>
    <recommendedName>
        <fullName evidence="3">Right handed beta helix domain-containing protein</fullName>
    </recommendedName>
</protein>
<evidence type="ECO:0000313" key="2">
    <source>
        <dbReference type="Proteomes" id="UP000193719"/>
    </source>
</evidence>
<gene>
    <name evidence="1" type="ORF">BCR36DRAFT_337130</name>
</gene>
<name>A0A1Y1UXZ6_9FUNG</name>
<comment type="caution">
    <text evidence="1">The sequence shown here is derived from an EMBL/GenBank/DDBJ whole genome shotgun (WGS) entry which is preliminary data.</text>
</comment>
<organism evidence="1 2">
    <name type="scientific">Piromyces finnis</name>
    <dbReference type="NCBI Taxonomy" id="1754191"/>
    <lineage>
        <taxon>Eukaryota</taxon>
        <taxon>Fungi</taxon>
        <taxon>Fungi incertae sedis</taxon>
        <taxon>Chytridiomycota</taxon>
        <taxon>Chytridiomycota incertae sedis</taxon>
        <taxon>Neocallimastigomycetes</taxon>
        <taxon>Neocallimastigales</taxon>
        <taxon>Neocallimastigaceae</taxon>
        <taxon>Piromyces</taxon>
    </lineage>
</organism>
<reference evidence="1 2" key="2">
    <citation type="submission" date="2016-08" db="EMBL/GenBank/DDBJ databases">
        <title>Pervasive Adenine N6-methylation of Active Genes in Fungi.</title>
        <authorList>
            <consortium name="DOE Joint Genome Institute"/>
            <person name="Mondo S.J."/>
            <person name="Dannebaum R.O."/>
            <person name="Kuo R.C."/>
            <person name="Labutti K."/>
            <person name="Haridas S."/>
            <person name="Kuo A."/>
            <person name="Salamov A."/>
            <person name="Ahrendt S.R."/>
            <person name="Lipzen A."/>
            <person name="Sullivan W."/>
            <person name="Andreopoulos W.B."/>
            <person name="Clum A."/>
            <person name="Lindquist E."/>
            <person name="Daum C."/>
            <person name="Ramamoorthy G.K."/>
            <person name="Gryganskyi A."/>
            <person name="Culley D."/>
            <person name="Magnuson J.K."/>
            <person name="James T.Y."/>
            <person name="O'Malley M.A."/>
            <person name="Stajich J.E."/>
            <person name="Spatafora J.W."/>
            <person name="Visel A."/>
            <person name="Grigoriev I.V."/>
        </authorList>
    </citation>
    <scope>NUCLEOTIDE SEQUENCE [LARGE SCALE GENOMIC DNA]</scope>
    <source>
        <strain evidence="2">finn</strain>
    </source>
</reference>
<feature type="non-terminal residue" evidence="1">
    <location>
        <position position="453"/>
    </location>
</feature>